<evidence type="ECO:0000256" key="2">
    <source>
        <dbReference type="ARBA" id="ARBA00022525"/>
    </source>
</evidence>
<proteinExistence type="evidence at protein level"/>
<dbReference type="InterPro" id="IPR002968">
    <property type="entry name" value="A1-microglobln"/>
</dbReference>
<dbReference type="PRINTS" id="PR01215">
    <property type="entry name" value="A1MCGLOBULIN"/>
</dbReference>
<evidence type="ECO:0000256" key="3">
    <source>
        <dbReference type="ARBA" id="ARBA00022729"/>
    </source>
</evidence>
<evidence type="ECO:0000259" key="6">
    <source>
        <dbReference type="Pfam" id="PF00061"/>
    </source>
</evidence>
<dbReference type="OrthoDB" id="9941609at2759"/>
<dbReference type="PANTHER" id="PTHR47304:SF1">
    <property type="entry name" value="COMPLEMENT COMPONENT C8 GAMMA CHAIN"/>
    <property type="match status" value="1"/>
</dbReference>
<evidence type="ECO:0000256" key="5">
    <source>
        <dbReference type="SAM" id="MobiDB-lite"/>
    </source>
</evidence>
<reference evidence="7" key="3">
    <citation type="submission" date="2025-09" db="UniProtKB">
        <authorList>
            <consortium name="Ensembl"/>
        </authorList>
    </citation>
    <scope>IDENTIFICATION</scope>
    <source>
        <strain evidence="7">broiler</strain>
    </source>
</reference>
<name>A0A8V1AKH4_CHICK</name>
<dbReference type="GO" id="GO:0005576">
    <property type="term" value="C:extracellular region"/>
    <property type="evidence" value="ECO:0007669"/>
    <property type="project" value="UniProtKB-SubCell"/>
</dbReference>
<dbReference type="InterPro" id="IPR043245">
    <property type="entry name" value="C8G"/>
</dbReference>
<organism evidence="7 8">
    <name type="scientific">Gallus gallus</name>
    <name type="common">Chicken</name>
    <dbReference type="NCBI Taxonomy" id="9031"/>
    <lineage>
        <taxon>Eukaryota</taxon>
        <taxon>Metazoa</taxon>
        <taxon>Chordata</taxon>
        <taxon>Craniata</taxon>
        <taxon>Vertebrata</taxon>
        <taxon>Euteleostomi</taxon>
        <taxon>Archelosauria</taxon>
        <taxon>Archosauria</taxon>
        <taxon>Dinosauria</taxon>
        <taxon>Saurischia</taxon>
        <taxon>Theropoda</taxon>
        <taxon>Coelurosauria</taxon>
        <taxon>Aves</taxon>
        <taxon>Neognathae</taxon>
        <taxon>Galloanserae</taxon>
        <taxon>Galliformes</taxon>
        <taxon>Phasianidae</taxon>
        <taxon>Phasianinae</taxon>
        <taxon>Gallus</taxon>
    </lineage>
</organism>
<keyword evidence="4" id="KW-1015">Disulfide bond</keyword>
<dbReference type="InterPro" id="IPR012674">
    <property type="entry name" value="Calycin"/>
</dbReference>
<keyword evidence="2" id="KW-0964">Secreted</keyword>
<accession>A0A8V1AKH4</accession>
<evidence type="ECO:0007829" key="9">
    <source>
        <dbReference type="PeptideAtlas" id="A0A8V1AKH4"/>
    </source>
</evidence>
<dbReference type="GO" id="GO:0005579">
    <property type="term" value="C:membrane attack complex"/>
    <property type="evidence" value="ECO:0007669"/>
    <property type="project" value="InterPro"/>
</dbReference>
<evidence type="ECO:0000313" key="7">
    <source>
        <dbReference type="Ensembl" id="ENSGALP00010042353.1"/>
    </source>
</evidence>
<protein>
    <submittedName>
        <fullName evidence="7">Complement C8 gamma chain</fullName>
    </submittedName>
</protein>
<dbReference type="AlphaFoldDB" id="A0A8V1AKH4"/>
<dbReference type="SUPFAM" id="SSF50814">
    <property type="entry name" value="Lipocalins"/>
    <property type="match status" value="1"/>
</dbReference>
<gene>
    <name evidence="7" type="primary">C8G</name>
</gene>
<evidence type="ECO:0000256" key="1">
    <source>
        <dbReference type="ARBA" id="ARBA00004613"/>
    </source>
</evidence>
<dbReference type="Ensembl" id="ENSGALT00010068911.1">
    <property type="protein sequence ID" value="ENSGALP00010042353.1"/>
    <property type="gene ID" value="ENSGALG00010028454.1"/>
</dbReference>
<comment type="subcellular location">
    <subcellularLocation>
        <location evidence="1">Secreted</location>
    </subcellularLocation>
</comment>
<feature type="domain" description="Lipocalin/cytosolic fatty-acid binding" evidence="6">
    <location>
        <begin position="135"/>
        <end position="269"/>
    </location>
</feature>
<dbReference type="Gene3D" id="2.40.128.20">
    <property type="match status" value="1"/>
</dbReference>
<dbReference type="Proteomes" id="UP000000539">
    <property type="component" value="Chromosome 17"/>
</dbReference>
<evidence type="ECO:0000313" key="8">
    <source>
        <dbReference type="Proteomes" id="UP000000539"/>
    </source>
</evidence>
<evidence type="ECO:0000256" key="4">
    <source>
        <dbReference type="ARBA" id="ARBA00023157"/>
    </source>
</evidence>
<dbReference type="GO" id="GO:0006956">
    <property type="term" value="P:complement activation"/>
    <property type="evidence" value="ECO:0007669"/>
    <property type="project" value="InterPro"/>
</dbReference>
<reference evidence="7" key="2">
    <citation type="submission" date="2025-08" db="UniProtKB">
        <authorList>
            <consortium name="Ensembl"/>
        </authorList>
    </citation>
    <scope>IDENTIFICATION</scope>
    <source>
        <strain evidence="7">broiler</strain>
    </source>
</reference>
<sequence length="290" mass="31940">MRKGQSPEQSRKAPIGKSQQRLPRNSPGLRHAVTHCRAGGHPRNAPGRKGEPKRLGLPTPVQKARGGSRPPAGTPRPSRARPRGPERRTWVPGHVPGDAVVAVEELLPQELVAGHGAPLPAHEAHREHVGVVQLVGRWFLVGVASRCSYLAENSHRLEATAMTVAVPDGQSLAISTFRKLDGQCWEIRQRYVPEGAHRRFSVRGRGYNSKMEVVVGEADPRSYAIIYYQDSQGLSAKLYGRSSQLSNAIVDKFEQRARAVGLSEDVTHYFPTYGFCDSADDFHILDETEL</sequence>
<dbReference type="Pfam" id="PF00061">
    <property type="entry name" value="Lipocalin"/>
    <property type="match status" value="1"/>
</dbReference>
<feature type="region of interest" description="Disordered" evidence="5">
    <location>
        <begin position="1"/>
        <end position="93"/>
    </location>
</feature>
<dbReference type="PANTHER" id="PTHR47304">
    <property type="entry name" value="COMPLEMENT COMPONENT C8 GAMMA CHAIN"/>
    <property type="match status" value="1"/>
</dbReference>
<reference evidence="7" key="1">
    <citation type="submission" date="2020-11" db="EMBL/GenBank/DDBJ databases">
        <title>Gallus gallus (Chicken) genome, bGalGal1, GRCg7b, maternal haplotype autosomes + Z &amp; W.</title>
        <authorList>
            <person name="Warren W."/>
            <person name="Formenti G."/>
            <person name="Fedrigo O."/>
            <person name="Haase B."/>
            <person name="Mountcastle J."/>
            <person name="Balacco J."/>
            <person name="Tracey A."/>
            <person name="Schneider V."/>
            <person name="Okimoto R."/>
            <person name="Cheng H."/>
            <person name="Hawken R."/>
            <person name="Howe K."/>
            <person name="Jarvis E.D."/>
        </authorList>
    </citation>
    <scope>NUCLEOTIDE SEQUENCE [LARGE SCALE GENOMIC DNA]</scope>
    <source>
        <strain evidence="7">Broiler</strain>
    </source>
</reference>
<dbReference type="GeneTree" id="ENSGT00440000034309"/>
<dbReference type="InterPro" id="IPR000566">
    <property type="entry name" value="Lipocln_cytosolic_FA-bd_dom"/>
</dbReference>
<keyword evidence="3" id="KW-0732">Signal</keyword>
<keyword evidence="8" id="KW-1185">Reference proteome</keyword>
<keyword evidence="9" id="KW-1267">Proteomics identification</keyword>